<dbReference type="PANTHER" id="PTHR42736">
    <property type="entry name" value="PROTEIN-GLUTAMINE GAMMA-GLUTAMYLTRANSFERASE"/>
    <property type="match status" value="1"/>
</dbReference>
<comment type="caution">
    <text evidence="1">The sequence shown here is derived from an EMBL/GenBank/DDBJ whole genome shotgun (WGS) entry which is preliminary data.</text>
</comment>
<organism evidence="1">
    <name type="scientific">Xanthomonas oryzae pv. oryzae</name>
    <dbReference type="NCBI Taxonomy" id="64187"/>
    <lineage>
        <taxon>Bacteria</taxon>
        <taxon>Pseudomonadati</taxon>
        <taxon>Pseudomonadota</taxon>
        <taxon>Gammaproteobacteria</taxon>
        <taxon>Lysobacterales</taxon>
        <taxon>Lysobacteraceae</taxon>
        <taxon>Xanthomonas</taxon>
    </lineage>
</organism>
<dbReference type="Pfam" id="PF01841">
    <property type="entry name" value="Transglut_core"/>
    <property type="match status" value="1"/>
</dbReference>
<reference evidence="1" key="1">
    <citation type="submission" date="2015-01" db="EMBL/GenBank/DDBJ databases">
        <title>Population genomics of rice bacterial leaf blight strains from India.</title>
        <authorList>
            <person name="Midha S."/>
            <person name="Anil M.G."/>
            <person name="Mishra D."/>
            <person name="Brahma K."/>
            <person name="Laha G.S."/>
            <person name="Sundaram R.M."/>
            <person name="Sonti R.V."/>
            <person name="Patil P.B."/>
        </authorList>
    </citation>
    <scope>NUCLEOTIDE SEQUENCE</scope>
    <source>
        <strain evidence="1">BXO512</strain>
    </source>
</reference>
<dbReference type="RefSeq" id="WP_011257916.1">
    <property type="nucleotide sequence ID" value="NZ_CP011532.1"/>
</dbReference>
<proteinExistence type="predicted"/>
<protein>
    <submittedName>
        <fullName evidence="1">Membrane protein</fullName>
    </submittedName>
</protein>
<dbReference type="SMART" id="SM00460">
    <property type="entry name" value="TGc"/>
    <property type="match status" value="1"/>
</dbReference>
<dbReference type="EMBL" id="JXEA01000031">
    <property type="protein sequence ID" value="OLG94174.1"/>
    <property type="molecule type" value="Genomic_DNA"/>
</dbReference>
<name>A0A854CNJ7_XANOO</name>
<dbReference type="PANTHER" id="PTHR42736:SF1">
    <property type="entry name" value="PROTEIN-GLUTAMINE GAMMA-GLUTAMYLTRANSFERASE"/>
    <property type="match status" value="1"/>
</dbReference>
<dbReference type="AlphaFoldDB" id="A0A854CNJ7"/>
<dbReference type="InterPro" id="IPR038765">
    <property type="entry name" value="Papain-like_cys_pep_sf"/>
</dbReference>
<dbReference type="SUPFAM" id="SSF54001">
    <property type="entry name" value="Cysteine proteinases"/>
    <property type="match status" value="1"/>
</dbReference>
<dbReference type="InterPro" id="IPR002931">
    <property type="entry name" value="Transglutaminase-like"/>
</dbReference>
<sequence>MTEPSLPISQASRAWVLATSWLALTPLLLQLPGLLAATVAVAAMLVGVLSWRGTLMAPVRLLLVIAMLAAVYWQIGMRFGRDTGCAVLAAMLAIKACELRTLRDARSLLGFALFAPFAAFLLDQGPATMGLALLAVVSALLSMQRLADEEHRTATPALRMQLRGIGKLVAIGVPLALVTFWLLPRLSAPLWGVPERALSRPGLSDNMLPGEWIDLMADDSPALRVQFTGKAPPPQQRYWRGPVMWDFDGRTWQRARWTGRAQPASVTAGPQTYRYRLDYEPTDRRQLVSLDLPTQAVANAELSPDYELFAQRPLSALTRWDLQSAPPTRFDTDLPDQLRKRALALPPGFNPRTLALARQWRSEAGKNDDAVVQRALRWITREFAYTLDTPLLGRNSVDEFLFQQKAGFCEHFSSSFVVLMRAAGIPARVVTGYAGGTYNRLGDYWVVRRMDAHAWTEIWLAGRGWVRVDPTAAVAPERIYDTLEDRLQTQGGNNFADLGAWASIGQVGDWLRRGWNELVLSFDADRQQRLLQPFGIDRLDTSQLAVIFGVFAVSALAWMGWLLARGERERDPLLRAWHRLSRRYRKLGLAREPHEPAIVWAQRVARSHPKTALLALSQRFAAARYAGTDSDSATLLKDLLQHRPRTGASS</sequence>
<dbReference type="Gene3D" id="3.10.620.30">
    <property type="match status" value="1"/>
</dbReference>
<accession>A0A854CNJ7</accession>
<evidence type="ECO:0000313" key="1">
    <source>
        <dbReference type="EMBL" id="OLG94174.1"/>
    </source>
</evidence>
<gene>
    <name evidence="1" type="ORF">BXO512_02515</name>
</gene>
<dbReference type="InterPro" id="IPR021878">
    <property type="entry name" value="TgpA_N"/>
</dbReference>
<dbReference type="Pfam" id="PF11992">
    <property type="entry name" value="TgpA_N"/>
    <property type="match status" value="1"/>
</dbReference>
<dbReference type="OMA" id="QFDAHAW"/>
<dbReference type="InterPro" id="IPR052901">
    <property type="entry name" value="Bact_TGase-like"/>
</dbReference>